<protein>
    <submittedName>
        <fullName evidence="2">Uncharacterized protein</fullName>
    </submittedName>
</protein>
<accession>A0AAV2LEG9</accession>
<reference evidence="2 3" key="1">
    <citation type="submission" date="2024-04" db="EMBL/GenBank/DDBJ databases">
        <authorList>
            <person name="Waldvogel A.-M."/>
            <person name="Schoenle A."/>
        </authorList>
    </citation>
    <scope>NUCLEOTIDE SEQUENCE [LARGE SCALE GENOMIC DNA]</scope>
</reference>
<name>A0AAV2LEG9_KNICA</name>
<evidence type="ECO:0000313" key="2">
    <source>
        <dbReference type="EMBL" id="CAL1597717.1"/>
    </source>
</evidence>
<gene>
    <name evidence="2" type="ORF">KC01_LOCUS26204</name>
</gene>
<organism evidence="2 3">
    <name type="scientific">Knipowitschia caucasica</name>
    <name type="common">Caucasian dwarf goby</name>
    <name type="synonym">Pomatoschistus caucasicus</name>
    <dbReference type="NCBI Taxonomy" id="637954"/>
    <lineage>
        <taxon>Eukaryota</taxon>
        <taxon>Metazoa</taxon>
        <taxon>Chordata</taxon>
        <taxon>Craniata</taxon>
        <taxon>Vertebrata</taxon>
        <taxon>Euteleostomi</taxon>
        <taxon>Actinopterygii</taxon>
        <taxon>Neopterygii</taxon>
        <taxon>Teleostei</taxon>
        <taxon>Neoteleostei</taxon>
        <taxon>Acanthomorphata</taxon>
        <taxon>Gobiaria</taxon>
        <taxon>Gobiiformes</taxon>
        <taxon>Gobioidei</taxon>
        <taxon>Gobiidae</taxon>
        <taxon>Gobiinae</taxon>
        <taxon>Knipowitschia</taxon>
    </lineage>
</organism>
<evidence type="ECO:0000313" key="3">
    <source>
        <dbReference type="Proteomes" id="UP001497482"/>
    </source>
</evidence>
<feature type="region of interest" description="Disordered" evidence="1">
    <location>
        <begin position="21"/>
        <end position="40"/>
    </location>
</feature>
<dbReference type="Proteomes" id="UP001497482">
    <property type="component" value="Chromosome 22"/>
</dbReference>
<evidence type="ECO:0000256" key="1">
    <source>
        <dbReference type="SAM" id="MobiDB-lite"/>
    </source>
</evidence>
<dbReference type="EMBL" id="OZ035844">
    <property type="protein sequence ID" value="CAL1597717.1"/>
    <property type="molecule type" value="Genomic_DNA"/>
</dbReference>
<dbReference type="InterPro" id="IPR020949">
    <property type="entry name" value="Prion_copper_b_octapeptide"/>
</dbReference>
<proteinExistence type="predicted"/>
<dbReference type="Pfam" id="PF03991">
    <property type="entry name" value="Prion_octapep"/>
    <property type="match status" value="1"/>
</dbReference>
<sequence>MAAVGCYAAFVLIGCRRRVEVSSSGPAPCTTPSFPPAQHTSLEQDCEGLWGEDSGGLWGEDSGGLWGEDSGGLWGEDSGGLLSEADQSVGFRGPQGPLE</sequence>
<feature type="compositionally biased region" description="Gly residues" evidence="1">
    <location>
        <begin position="53"/>
        <end position="78"/>
    </location>
</feature>
<dbReference type="AlphaFoldDB" id="A0AAV2LEG9"/>
<keyword evidence="3" id="KW-1185">Reference proteome</keyword>
<feature type="region of interest" description="Disordered" evidence="1">
    <location>
        <begin position="49"/>
        <end position="99"/>
    </location>
</feature>